<gene>
    <name evidence="1" type="ORF">FWILDA_LOCUS7244</name>
</gene>
<dbReference type="AlphaFoldDB" id="A0A9W4SND5"/>
<comment type="caution">
    <text evidence="1">The sequence shown here is derived from an EMBL/GenBank/DDBJ whole genome shotgun (WGS) entry which is preliminary data.</text>
</comment>
<keyword evidence="2" id="KW-1185">Reference proteome</keyword>
<evidence type="ECO:0000313" key="2">
    <source>
        <dbReference type="Proteomes" id="UP001153678"/>
    </source>
</evidence>
<sequence>MDSWFIEKNVEEKTCKTDDQRRIHVSETYELTSCIEQNHNFQENLEILKPKDPVGSLSIYDEYFNKEYQTFRLLSTEMEEGAAYGSESFPSSFLGLLRKNVILQQEI</sequence>
<name>A0A9W4SND5_9GLOM</name>
<evidence type="ECO:0000313" key="1">
    <source>
        <dbReference type="EMBL" id="CAI2175739.1"/>
    </source>
</evidence>
<reference evidence="1" key="1">
    <citation type="submission" date="2022-08" db="EMBL/GenBank/DDBJ databases">
        <authorList>
            <person name="Kallberg Y."/>
            <person name="Tangrot J."/>
            <person name="Rosling A."/>
        </authorList>
    </citation>
    <scope>NUCLEOTIDE SEQUENCE</scope>
    <source>
        <strain evidence="1">Wild A</strain>
    </source>
</reference>
<dbReference type="OrthoDB" id="2325910at2759"/>
<protein>
    <submittedName>
        <fullName evidence="1">12330_t:CDS:1</fullName>
    </submittedName>
</protein>
<dbReference type="EMBL" id="CAMKVN010001405">
    <property type="protein sequence ID" value="CAI2175739.1"/>
    <property type="molecule type" value="Genomic_DNA"/>
</dbReference>
<organism evidence="1 2">
    <name type="scientific">Funneliformis geosporum</name>
    <dbReference type="NCBI Taxonomy" id="1117311"/>
    <lineage>
        <taxon>Eukaryota</taxon>
        <taxon>Fungi</taxon>
        <taxon>Fungi incertae sedis</taxon>
        <taxon>Mucoromycota</taxon>
        <taxon>Glomeromycotina</taxon>
        <taxon>Glomeromycetes</taxon>
        <taxon>Glomerales</taxon>
        <taxon>Glomeraceae</taxon>
        <taxon>Funneliformis</taxon>
    </lineage>
</organism>
<dbReference type="Proteomes" id="UP001153678">
    <property type="component" value="Unassembled WGS sequence"/>
</dbReference>
<accession>A0A9W4SND5</accession>
<proteinExistence type="predicted"/>